<gene>
    <name evidence="1" type="ORF">A2876_03175</name>
</gene>
<dbReference type="Gene3D" id="3.40.50.150">
    <property type="entry name" value="Vaccinia Virus protein VP39"/>
    <property type="match status" value="1"/>
</dbReference>
<accession>A0A1F4YDI9</accession>
<dbReference type="EMBL" id="MEXH01000026">
    <property type="protein sequence ID" value="OGC91918.1"/>
    <property type="molecule type" value="Genomic_DNA"/>
</dbReference>
<organism evidence="1 2">
    <name type="scientific">Candidatus Amesbacteria bacterium RIFCSPHIGHO2_01_FULL_48_32b</name>
    <dbReference type="NCBI Taxonomy" id="1797253"/>
    <lineage>
        <taxon>Bacteria</taxon>
        <taxon>Candidatus Amesiibacteriota</taxon>
    </lineage>
</organism>
<dbReference type="Proteomes" id="UP000178176">
    <property type="component" value="Unassembled WGS sequence"/>
</dbReference>
<name>A0A1F4YDI9_9BACT</name>
<dbReference type="PANTHER" id="PTHR43861:SF6">
    <property type="entry name" value="METHYLTRANSFERASE TYPE 11"/>
    <property type="match status" value="1"/>
</dbReference>
<sequence>MKTILRLYYQVLSKVADLLITANKFVADRYVGIWYYLGYSWFDHRFDYLRGMDNIYWLERAFFAMKIIKSQHKVLDVGSGDGSLSGLFYSVRAKSVDAFDLDPAAIAHSQKHFSRSNVRFFQSDASHVSKMQQKYDVILAFAVIEHFSPSSGRAFLKDVGKMLKGQGIFMGSTPIFKELGGHNPEHANEFTNKLSLKKFLSAHFHQVNLHFSQWPGDRLECYFECSRPYARG</sequence>
<proteinExistence type="predicted"/>
<evidence type="ECO:0000313" key="2">
    <source>
        <dbReference type="Proteomes" id="UP000178176"/>
    </source>
</evidence>
<comment type="caution">
    <text evidence="1">The sequence shown here is derived from an EMBL/GenBank/DDBJ whole genome shotgun (WGS) entry which is preliminary data.</text>
</comment>
<reference evidence="1 2" key="1">
    <citation type="journal article" date="2016" name="Nat. Commun.">
        <title>Thousands of microbial genomes shed light on interconnected biogeochemical processes in an aquifer system.</title>
        <authorList>
            <person name="Anantharaman K."/>
            <person name="Brown C.T."/>
            <person name="Hug L.A."/>
            <person name="Sharon I."/>
            <person name="Castelle C.J."/>
            <person name="Probst A.J."/>
            <person name="Thomas B.C."/>
            <person name="Singh A."/>
            <person name="Wilkins M.J."/>
            <person name="Karaoz U."/>
            <person name="Brodie E.L."/>
            <person name="Williams K.H."/>
            <person name="Hubbard S.S."/>
            <person name="Banfield J.F."/>
        </authorList>
    </citation>
    <scope>NUCLEOTIDE SEQUENCE [LARGE SCALE GENOMIC DNA]</scope>
</reference>
<protein>
    <submittedName>
        <fullName evidence="1">Uncharacterized protein</fullName>
    </submittedName>
</protein>
<evidence type="ECO:0000313" key="1">
    <source>
        <dbReference type="EMBL" id="OGC91918.1"/>
    </source>
</evidence>
<dbReference type="PANTHER" id="PTHR43861">
    <property type="entry name" value="TRANS-ACONITATE 2-METHYLTRANSFERASE-RELATED"/>
    <property type="match status" value="1"/>
</dbReference>
<dbReference type="CDD" id="cd02440">
    <property type="entry name" value="AdoMet_MTases"/>
    <property type="match status" value="1"/>
</dbReference>
<dbReference type="SUPFAM" id="SSF53335">
    <property type="entry name" value="S-adenosyl-L-methionine-dependent methyltransferases"/>
    <property type="match status" value="1"/>
</dbReference>
<dbReference type="AlphaFoldDB" id="A0A1F4YDI9"/>
<dbReference type="InterPro" id="IPR029063">
    <property type="entry name" value="SAM-dependent_MTases_sf"/>
</dbReference>
<dbReference type="Pfam" id="PF13489">
    <property type="entry name" value="Methyltransf_23"/>
    <property type="match status" value="1"/>
</dbReference>